<keyword evidence="1" id="KW-1133">Transmembrane helix</keyword>
<evidence type="ECO:0000313" key="4">
    <source>
        <dbReference type="Proteomes" id="UP000624244"/>
    </source>
</evidence>
<dbReference type="Pfam" id="PF10615">
    <property type="entry name" value="DUF2470"/>
    <property type="match status" value="1"/>
</dbReference>
<keyword evidence="1" id="KW-0472">Membrane</keyword>
<dbReference type="PANTHER" id="PTHR37783:SF1">
    <property type="entry name" value="MEMBRANE PROTEIN, PUTATIVE (AFU_ORTHOLOGUE AFUA_1G04315)-RELATED"/>
    <property type="match status" value="1"/>
</dbReference>
<dbReference type="OMA" id="VECFFFD"/>
<proteinExistence type="predicted"/>
<dbReference type="Proteomes" id="UP000624244">
    <property type="component" value="Unassembled WGS sequence"/>
</dbReference>
<protein>
    <recommendedName>
        <fullName evidence="2">DUF2470 domain-containing protein</fullName>
    </recommendedName>
</protein>
<gene>
    <name evidence="3" type="ORF">GGP41_004872</name>
</gene>
<reference evidence="3" key="1">
    <citation type="submission" date="2019-11" db="EMBL/GenBank/DDBJ databases">
        <title>Bipolaris sorokiniana Genome sequencing.</title>
        <authorList>
            <person name="Wang H."/>
        </authorList>
    </citation>
    <scope>NUCLEOTIDE SEQUENCE</scope>
</reference>
<dbReference type="AlphaFoldDB" id="A0A8H5ZAR7"/>
<dbReference type="PANTHER" id="PTHR37783">
    <property type="entry name" value="MEMBRANE PROTEIN, PUTATIVE (AFU_ORTHOLOGUE AFUA_1G04315)-RELATED"/>
    <property type="match status" value="1"/>
</dbReference>
<dbReference type="Gene3D" id="3.20.180.10">
    <property type="entry name" value="PNP-oxidase-like"/>
    <property type="match status" value="1"/>
</dbReference>
<evidence type="ECO:0000259" key="2">
    <source>
        <dbReference type="Pfam" id="PF10615"/>
    </source>
</evidence>
<feature type="transmembrane region" description="Helical" evidence="1">
    <location>
        <begin position="180"/>
        <end position="201"/>
    </location>
</feature>
<dbReference type="EMBL" id="WNKQ01000015">
    <property type="protein sequence ID" value="KAF5846776.1"/>
    <property type="molecule type" value="Genomic_DNA"/>
</dbReference>
<sequence length="256" mass="29385">MGNLRSHLRPLNTHDRAIATLAHSPAANSPIMATKEATDEATRQRIVKHMNTEHHDSIRRYVEAYASRSMFQSRSAKMIDIDLDKMVFSCGGQQAVIGLDPPMTTLRESRERMAKMDKDALETLGRSDISITRFVPAYTRPAHLWNFTQCLLAFLLLPRAANWQPGSPIYDYALFMVPSFANFVAQYGWLIFMIMLPIHLIEGVIMVMRLAKHGCTFLDGVWWKWVGTCFVEGITSFWRLDALIEERKKEKEAKRH</sequence>
<organism evidence="3 4">
    <name type="scientific">Cochliobolus sativus</name>
    <name type="common">Common root rot and spot blotch fungus</name>
    <name type="synonym">Bipolaris sorokiniana</name>
    <dbReference type="NCBI Taxonomy" id="45130"/>
    <lineage>
        <taxon>Eukaryota</taxon>
        <taxon>Fungi</taxon>
        <taxon>Dikarya</taxon>
        <taxon>Ascomycota</taxon>
        <taxon>Pezizomycotina</taxon>
        <taxon>Dothideomycetes</taxon>
        <taxon>Pleosporomycetidae</taxon>
        <taxon>Pleosporales</taxon>
        <taxon>Pleosporineae</taxon>
        <taxon>Pleosporaceae</taxon>
        <taxon>Bipolaris</taxon>
    </lineage>
</organism>
<accession>A0A8H5ZAR7</accession>
<keyword evidence="1" id="KW-0812">Transmembrane</keyword>
<feature type="domain" description="DUF2470" evidence="2">
    <location>
        <begin position="44"/>
        <end position="116"/>
    </location>
</feature>
<name>A0A8H5ZAR7_COCSA</name>
<comment type="caution">
    <text evidence="3">The sequence shown here is derived from an EMBL/GenBank/DDBJ whole genome shotgun (WGS) entry which is preliminary data.</text>
</comment>
<evidence type="ECO:0000313" key="3">
    <source>
        <dbReference type="EMBL" id="KAF5846776.1"/>
    </source>
</evidence>
<dbReference type="InterPro" id="IPR037119">
    <property type="entry name" value="Haem_oxidase_HugZ-like_sf"/>
</dbReference>
<evidence type="ECO:0000256" key="1">
    <source>
        <dbReference type="SAM" id="Phobius"/>
    </source>
</evidence>
<dbReference type="InterPro" id="IPR019595">
    <property type="entry name" value="DUF2470"/>
</dbReference>